<proteinExistence type="predicted"/>
<name>A0A7C9MEH5_9RHOB</name>
<organism evidence="2 3">
    <name type="scientific">Kangsaoukella pontilimi</name>
    <dbReference type="NCBI Taxonomy" id="2691042"/>
    <lineage>
        <taxon>Bacteria</taxon>
        <taxon>Pseudomonadati</taxon>
        <taxon>Pseudomonadota</taxon>
        <taxon>Alphaproteobacteria</taxon>
        <taxon>Rhodobacterales</taxon>
        <taxon>Paracoccaceae</taxon>
        <taxon>Kangsaoukella</taxon>
    </lineage>
</organism>
<evidence type="ECO:0000313" key="2">
    <source>
        <dbReference type="EMBL" id="MXQ07036.1"/>
    </source>
</evidence>
<keyword evidence="1" id="KW-0472">Membrane</keyword>
<evidence type="ECO:0000256" key="1">
    <source>
        <dbReference type="SAM" id="Phobius"/>
    </source>
</evidence>
<gene>
    <name evidence="2" type="ORF">GQ651_04160</name>
</gene>
<feature type="transmembrane region" description="Helical" evidence="1">
    <location>
        <begin position="39"/>
        <end position="64"/>
    </location>
</feature>
<protein>
    <submittedName>
        <fullName evidence="2">Uncharacterized protein</fullName>
    </submittedName>
</protein>
<feature type="transmembrane region" description="Helical" evidence="1">
    <location>
        <begin position="71"/>
        <end position="90"/>
    </location>
</feature>
<reference evidence="2 3" key="1">
    <citation type="submission" date="2019-12" db="EMBL/GenBank/DDBJ databases">
        <authorList>
            <person name="Lee S.D."/>
        </authorList>
    </citation>
    <scope>NUCLEOTIDE SEQUENCE [LARGE SCALE GENOMIC DNA]</scope>
    <source>
        <strain evidence="2 3">GH1-50</strain>
    </source>
</reference>
<dbReference type="AlphaFoldDB" id="A0A7C9MEH5"/>
<feature type="transmembrane region" description="Helical" evidence="1">
    <location>
        <begin position="96"/>
        <end position="120"/>
    </location>
</feature>
<dbReference type="EMBL" id="WUPT01000001">
    <property type="protein sequence ID" value="MXQ07036.1"/>
    <property type="molecule type" value="Genomic_DNA"/>
</dbReference>
<sequence>MIERALPSIWQERRRLAFVGILAFLAGFFFYARSDMVVYGLPAGVVTGAVYASVIVPVSLAVCIFAPSIRFLIEAVAVSRFLISLVVFAFPDLGAVILGMPLLTAMLVVSLGAILSRTVLHGRIVKRRPGSFLKRVKAFFTRMPARLHQPTAFQSRFVSWVDATDPVTVRA</sequence>
<comment type="caution">
    <text evidence="2">The sequence shown here is derived from an EMBL/GenBank/DDBJ whole genome shotgun (WGS) entry which is preliminary data.</text>
</comment>
<keyword evidence="3" id="KW-1185">Reference proteome</keyword>
<evidence type="ECO:0000313" key="3">
    <source>
        <dbReference type="Proteomes" id="UP000480350"/>
    </source>
</evidence>
<keyword evidence="1" id="KW-0812">Transmembrane</keyword>
<reference evidence="2 3" key="2">
    <citation type="submission" date="2020-03" db="EMBL/GenBank/DDBJ databases">
        <title>Kangsaoukella pontilimi gen. nov., sp. nov., a new member of the family Rhodobacteraceae isolated from a tidal mudflat.</title>
        <authorList>
            <person name="Kim I.S."/>
        </authorList>
    </citation>
    <scope>NUCLEOTIDE SEQUENCE [LARGE SCALE GENOMIC DNA]</scope>
    <source>
        <strain evidence="2 3">GH1-50</strain>
    </source>
</reference>
<feature type="transmembrane region" description="Helical" evidence="1">
    <location>
        <begin position="16"/>
        <end position="33"/>
    </location>
</feature>
<keyword evidence="1" id="KW-1133">Transmembrane helix</keyword>
<dbReference type="RefSeq" id="WP_160762939.1">
    <property type="nucleotide sequence ID" value="NZ_WUPT01000001.1"/>
</dbReference>
<dbReference type="Proteomes" id="UP000480350">
    <property type="component" value="Unassembled WGS sequence"/>
</dbReference>
<accession>A0A7C9MEH5</accession>